<dbReference type="EMBL" id="KM507819">
    <property type="protein sequence ID" value="AIT14413.1"/>
    <property type="molecule type" value="Genomic_DNA"/>
</dbReference>
<gene>
    <name evidence="1" type="primary">523</name>
    <name evidence="1" type="ORF">PBI_121Q_523</name>
</gene>
<protein>
    <submittedName>
        <fullName evidence="1">Uncharacterized protein</fullName>
    </submittedName>
</protein>
<organism evidence="1 2">
    <name type="scientific">Escherichia phage 121Q</name>
    <dbReference type="NCBI Taxonomy" id="1555202"/>
    <lineage>
        <taxon>Viruses</taxon>
        <taxon>Duplodnaviria</taxon>
        <taxon>Heunggongvirae</taxon>
        <taxon>Uroviricota</taxon>
        <taxon>Caudoviricetes</taxon>
        <taxon>Asteriusvirus</taxon>
        <taxon>Asteriusvirus av121Q</taxon>
    </lineage>
</organism>
<dbReference type="GeneID" id="22111563"/>
<dbReference type="Proteomes" id="UP000029889">
    <property type="component" value="Segment"/>
</dbReference>
<accession>A0A097EYA9</accession>
<reference evidence="1 2" key="1">
    <citation type="submission" date="2014-09" db="EMBL/GenBank/DDBJ databases">
        <authorList>
            <person name="Lapin J.S."/>
            <person name="Pope W.H."/>
            <person name="Hua J."/>
            <person name="Ford M.E."/>
            <person name="Conway J.F."/>
            <person name="Hatfull G.F."/>
            <person name="Hendrix R.W."/>
        </authorList>
    </citation>
    <scope>NUCLEOTIDE SEQUENCE [LARGE SCALE GENOMIC DNA]</scope>
</reference>
<evidence type="ECO:0000313" key="2">
    <source>
        <dbReference type="Proteomes" id="UP000029889"/>
    </source>
</evidence>
<keyword evidence="2" id="KW-1185">Reference proteome</keyword>
<sequence length="159" mass="19070">MYNLIIIREPYESDNSSTDGEVLVYQSYEQSGIEHELKDYLRQHIYLYRSKPHEQYGDIMFIVTHNGAVIEHVNMTNNMYFHNYTDTSKELGNDFNAVYNALRINFFKNDKFCTDIRLEEANTKKKLSRKYESDRKKEQEIQRLHELMKKYPNEVQHGS</sequence>
<proteinExistence type="predicted"/>
<dbReference type="RefSeq" id="YP_009102110.1">
    <property type="nucleotide sequence ID" value="NC_025447.1"/>
</dbReference>
<dbReference type="KEGG" id="vg:22111563"/>
<name>A0A097EYA9_9CAUD</name>
<evidence type="ECO:0000313" key="1">
    <source>
        <dbReference type="EMBL" id="AIT14413.1"/>
    </source>
</evidence>